<comment type="similarity">
    <text evidence="1">Belongs to the sigma-70 factor family. ECF subfamily.</text>
</comment>
<organism evidence="8 9">
    <name type="scientific">Tenacibaculum holothuriorum</name>
    <dbReference type="NCBI Taxonomy" id="1635173"/>
    <lineage>
        <taxon>Bacteria</taxon>
        <taxon>Pseudomonadati</taxon>
        <taxon>Bacteroidota</taxon>
        <taxon>Flavobacteriia</taxon>
        <taxon>Flavobacteriales</taxon>
        <taxon>Flavobacteriaceae</taxon>
        <taxon>Tenacibaculum</taxon>
    </lineage>
</organism>
<evidence type="ECO:0000259" key="6">
    <source>
        <dbReference type="Pfam" id="PF04542"/>
    </source>
</evidence>
<comment type="caution">
    <text evidence="8">The sequence shown here is derived from an EMBL/GenBank/DDBJ whole genome shotgun (WGS) entry which is preliminary data.</text>
</comment>
<keyword evidence="4" id="KW-0238">DNA-binding</keyword>
<dbReference type="InterPro" id="IPR013325">
    <property type="entry name" value="RNA_pol_sigma_r2"/>
</dbReference>
<dbReference type="Pfam" id="PF04542">
    <property type="entry name" value="Sigma70_r2"/>
    <property type="match status" value="1"/>
</dbReference>
<keyword evidence="9" id="KW-1185">Reference proteome</keyword>
<dbReference type="InterPro" id="IPR013249">
    <property type="entry name" value="RNA_pol_sigma70_r4_t2"/>
</dbReference>
<dbReference type="PANTHER" id="PTHR43133">
    <property type="entry name" value="RNA POLYMERASE ECF-TYPE SIGMA FACTO"/>
    <property type="match status" value="1"/>
</dbReference>
<name>A0A1Y2PGR6_9FLAO</name>
<evidence type="ECO:0000256" key="2">
    <source>
        <dbReference type="ARBA" id="ARBA00023015"/>
    </source>
</evidence>
<dbReference type="SUPFAM" id="SSF88946">
    <property type="entry name" value="Sigma2 domain of RNA polymerase sigma factors"/>
    <property type="match status" value="1"/>
</dbReference>
<accession>A0A1Y2PGR6</accession>
<dbReference type="AlphaFoldDB" id="A0A1Y2PGR6"/>
<dbReference type="Gene3D" id="1.10.10.10">
    <property type="entry name" value="Winged helix-like DNA-binding domain superfamily/Winged helix DNA-binding domain"/>
    <property type="match status" value="1"/>
</dbReference>
<dbReference type="SUPFAM" id="SSF88659">
    <property type="entry name" value="Sigma3 and sigma4 domains of RNA polymerase sigma factors"/>
    <property type="match status" value="1"/>
</dbReference>
<dbReference type="Gene3D" id="1.10.1740.10">
    <property type="match status" value="1"/>
</dbReference>
<dbReference type="EMBL" id="LAPZ01000002">
    <property type="protein sequence ID" value="OSY88987.1"/>
    <property type="molecule type" value="Genomic_DNA"/>
</dbReference>
<dbReference type="InterPro" id="IPR039425">
    <property type="entry name" value="RNA_pol_sigma-70-like"/>
</dbReference>
<dbReference type="InterPro" id="IPR014284">
    <property type="entry name" value="RNA_pol_sigma-70_dom"/>
</dbReference>
<dbReference type="OrthoDB" id="1160671at2"/>
<dbReference type="InterPro" id="IPR007627">
    <property type="entry name" value="RNA_pol_sigma70_r2"/>
</dbReference>
<keyword evidence="2" id="KW-0805">Transcription regulation</keyword>
<evidence type="ECO:0000256" key="4">
    <source>
        <dbReference type="ARBA" id="ARBA00023125"/>
    </source>
</evidence>
<dbReference type="RefSeq" id="WP_086029802.1">
    <property type="nucleotide sequence ID" value="NZ_LAPZ01000002.1"/>
</dbReference>
<dbReference type="InParanoid" id="A0A1Y2PGR6"/>
<evidence type="ECO:0000256" key="3">
    <source>
        <dbReference type="ARBA" id="ARBA00023082"/>
    </source>
</evidence>
<dbReference type="InterPro" id="IPR013324">
    <property type="entry name" value="RNA_pol_sigma_r3/r4-like"/>
</dbReference>
<dbReference type="Proteomes" id="UP000194221">
    <property type="component" value="Unassembled WGS sequence"/>
</dbReference>
<dbReference type="PANTHER" id="PTHR43133:SF8">
    <property type="entry name" value="RNA POLYMERASE SIGMA FACTOR HI_1459-RELATED"/>
    <property type="match status" value="1"/>
</dbReference>
<feature type="domain" description="RNA polymerase sigma-70 region 2" evidence="6">
    <location>
        <begin position="29"/>
        <end position="88"/>
    </location>
</feature>
<dbReference type="GO" id="GO:0016987">
    <property type="term" value="F:sigma factor activity"/>
    <property type="evidence" value="ECO:0007669"/>
    <property type="project" value="UniProtKB-KW"/>
</dbReference>
<sequence length="181" mass="21507">MTKELKLLLKQCRKENKKAQLKIYDLYCGAMFTIASRYVDAEEAKDIMQESFLNAFTKIEKYNDAVSFGAWLKRIVINQCIDHLRKQKLEFVPLENQELEIENDSDWYFKNTITKEQIIKAIEQIPQKHQIVIKLYLLEGYDHSEISEILKIPIKTSRTHLRRAKLGLQKLLKDVYHEARY</sequence>
<reference evidence="8 9" key="1">
    <citation type="submission" date="2015-03" db="EMBL/GenBank/DDBJ databases">
        <title>Genome sequence of Tenacibaculum sp. S2-2, isolated from intestinal microbiota of sea cucumber, Apostichopus japonicas.</title>
        <authorList>
            <person name="Shao Z."/>
            <person name="Wang L."/>
            <person name="Li X."/>
        </authorList>
    </citation>
    <scope>NUCLEOTIDE SEQUENCE [LARGE SCALE GENOMIC DNA]</scope>
    <source>
        <strain evidence="8 9">S2-2</strain>
    </source>
</reference>
<evidence type="ECO:0000259" key="7">
    <source>
        <dbReference type="Pfam" id="PF08281"/>
    </source>
</evidence>
<evidence type="ECO:0000313" key="9">
    <source>
        <dbReference type="Proteomes" id="UP000194221"/>
    </source>
</evidence>
<evidence type="ECO:0000256" key="1">
    <source>
        <dbReference type="ARBA" id="ARBA00010641"/>
    </source>
</evidence>
<keyword evidence="5" id="KW-0804">Transcription</keyword>
<dbReference type="Pfam" id="PF08281">
    <property type="entry name" value="Sigma70_r4_2"/>
    <property type="match status" value="1"/>
</dbReference>
<gene>
    <name evidence="8" type="ORF">WH52_04820</name>
</gene>
<dbReference type="GO" id="GO:0003677">
    <property type="term" value="F:DNA binding"/>
    <property type="evidence" value="ECO:0007669"/>
    <property type="project" value="UniProtKB-KW"/>
</dbReference>
<dbReference type="NCBIfam" id="TIGR02937">
    <property type="entry name" value="sigma70-ECF"/>
    <property type="match status" value="1"/>
</dbReference>
<dbReference type="STRING" id="1635173.WH52_04820"/>
<keyword evidence="3" id="KW-0731">Sigma factor</keyword>
<evidence type="ECO:0000313" key="8">
    <source>
        <dbReference type="EMBL" id="OSY88987.1"/>
    </source>
</evidence>
<protein>
    <submittedName>
        <fullName evidence="8">RNA polymerase sigma-70 factor</fullName>
    </submittedName>
</protein>
<proteinExistence type="inferred from homology"/>
<evidence type="ECO:0000256" key="5">
    <source>
        <dbReference type="ARBA" id="ARBA00023163"/>
    </source>
</evidence>
<dbReference type="InterPro" id="IPR036388">
    <property type="entry name" value="WH-like_DNA-bd_sf"/>
</dbReference>
<feature type="domain" description="RNA polymerase sigma factor 70 region 4 type 2" evidence="7">
    <location>
        <begin position="116"/>
        <end position="165"/>
    </location>
</feature>
<dbReference type="GO" id="GO:0006352">
    <property type="term" value="P:DNA-templated transcription initiation"/>
    <property type="evidence" value="ECO:0007669"/>
    <property type="project" value="InterPro"/>
</dbReference>